<dbReference type="CDD" id="cd03801">
    <property type="entry name" value="GT4_PimA-like"/>
    <property type="match status" value="1"/>
</dbReference>
<accession>A0A6I6JF57</accession>
<gene>
    <name evidence="2" type="ORF">GM415_11975</name>
</gene>
<reference evidence="2 3" key="1">
    <citation type="submission" date="2019-11" db="EMBL/GenBank/DDBJ databases">
        <authorList>
            <person name="Zheng R.K."/>
            <person name="Sun C.M."/>
        </authorList>
    </citation>
    <scope>NUCLEOTIDE SEQUENCE [LARGE SCALE GENOMIC DNA]</scope>
    <source>
        <strain evidence="2 3">SRB007</strain>
    </source>
</reference>
<organism evidence="2 3">
    <name type="scientific">Pseudodesulfovibrio cashew</name>
    <dbReference type="NCBI Taxonomy" id="2678688"/>
    <lineage>
        <taxon>Bacteria</taxon>
        <taxon>Pseudomonadati</taxon>
        <taxon>Thermodesulfobacteriota</taxon>
        <taxon>Desulfovibrionia</taxon>
        <taxon>Desulfovibrionales</taxon>
        <taxon>Desulfovibrionaceae</taxon>
    </lineage>
</organism>
<dbReference type="KEGG" id="psel:GM415_11975"/>
<dbReference type="InterPro" id="IPR050194">
    <property type="entry name" value="Glycosyltransferase_grp1"/>
</dbReference>
<feature type="domain" description="Glycosyl transferase family 1" evidence="1">
    <location>
        <begin position="174"/>
        <end position="327"/>
    </location>
</feature>
<evidence type="ECO:0000313" key="2">
    <source>
        <dbReference type="EMBL" id="QGY40811.1"/>
    </source>
</evidence>
<dbReference type="RefSeq" id="WP_158948465.1">
    <property type="nucleotide sequence ID" value="NZ_CP046400.1"/>
</dbReference>
<protein>
    <submittedName>
        <fullName evidence="2">Glycosyltransferase</fullName>
    </submittedName>
</protein>
<dbReference type="PANTHER" id="PTHR45947:SF3">
    <property type="entry name" value="SULFOQUINOVOSYL TRANSFERASE SQD2"/>
    <property type="match status" value="1"/>
</dbReference>
<keyword evidence="3" id="KW-1185">Reference proteome</keyword>
<dbReference type="Proteomes" id="UP000428328">
    <property type="component" value="Chromosome"/>
</dbReference>
<evidence type="ECO:0000313" key="3">
    <source>
        <dbReference type="Proteomes" id="UP000428328"/>
    </source>
</evidence>
<dbReference type="AlphaFoldDB" id="A0A6I6JF57"/>
<dbReference type="PANTHER" id="PTHR45947">
    <property type="entry name" value="SULFOQUINOVOSYL TRANSFERASE SQD2"/>
    <property type="match status" value="1"/>
</dbReference>
<dbReference type="InterPro" id="IPR001296">
    <property type="entry name" value="Glyco_trans_1"/>
</dbReference>
<name>A0A6I6JF57_9BACT</name>
<sequence>MSQSLIRVLHMANSLSLGGTEKVMQLLVANLDRSRFLPAVYSPVDGERATQIRALGIDTYVGGDLLRTLDAFKPHIVHIHRAGWPEPGLLKPVRLAGVPVVFETNVFGRHDPSPIAEIIDTTLFVSKFCQDRFARMHGIEAVPPRYGYLYNPVDTDFFREHAERDRDFSSPCVGRISRADPGKWSRLALDILPALVRDVPGFRYHVIGGIPEAFDFVRTHGLEEAVVFHEPVRSDAQVAEFLDNVSLLAHANDTGESFGLVIAEAMACGLPVVTHPCEGLRDNAQLELVDHGETGLVAATTDEYVNAVKFLLAHPEEARRMGEAGRKKAARLYRAQVIARQLETLYLEQLARKGISI</sequence>
<dbReference type="Pfam" id="PF00534">
    <property type="entry name" value="Glycos_transf_1"/>
    <property type="match status" value="1"/>
</dbReference>
<keyword evidence="2" id="KW-0808">Transferase</keyword>
<dbReference type="EMBL" id="CP046400">
    <property type="protein sequence ID" value="QGY40811.1"/>
    <property type="molecule type" value="Genomic_DNA"/>
</dbReference>
<dbReference type="SUPFAM" id="SSF53756">
    <property type="entry name" value="UDP-Glycosyltransferase/glycogen phosphorylase"/>
    <property type="match status" value="1"/>
</dbReference>
<proteinExistence type="predicted"/>
<dbReference type="Gene3D" id="3.40.50.2000">
    <property type="entry name" value="Glycogen Phosphorylase B"/>
    <property type="match status" value="2"/>
</dbReference>
<evidence type="ECO:0000259" key="1">
    <source>
        <dbReference type="Pfam" id="PF00534"/>
    </source>
</evidence>
<dbReference type="GO" id="GO:0016757">
    <property type="term" value="F:glycosyltransferase activity"/>
    <property type="evidence" value="ECO:0007669"/>
    <property type="project" value="InterPro"/>
</dbReference>